<proteinExistence type="inferred from homology"/>
<evidence type="ECO:0000313" key="4">
    <source>
        <dbReference type="EMBL" id="MBE8716752.1"/>
    </source>
</evidence>
<comment type="caution">
    <text evidence="4">The sequence shown here is derived from an EMBL/GenBank/DDBJ whole genome shotgun (WGS) entry which is preliminary data.</text>
</comment>
<dbReference type="EMBL" id="PRDL01000001">
    <property type="protein sequence ID" value="MBE8716752.1"/>
    <property type="molecule type" value="Genomic_DNA"/>
</dbReference>
<dbReference type="SUPFAM" id="SSF82657">
    <property type="entry name" value="BolA-like"/>
    <property type="match status" value="1"/>
</dbReference>
<accession>A0A928V1V9</accession>
<dbReference type="PIRSF" id="PIRSF003113">
    <property type="entry name" value="BolA"/>
    <property type="match status" value="1"/>
</dbReference>
<dbReference type="GO" id="GO:0006351">
    <property type="term" value="P:DNA-templated transcription"/>
    <property type="evidence" value="ECO:0007669"/>
    <property type="project" value="TreeGrafter"/>
</dbReference>
<organism evidence="4 5">
    <name type="scientific">Cellvibrio polysaccharolyticus</name>
    <dbReference type="NCBI Taxonomy" id="2082724"/>
    <lineage>
        <taxon>Bacteria</taxon>
        <taxon>Pseudomonadati</taxon>
        <taxon>Pseudomonadota</taxon>
        <taxon>Gammaproteobacteria</taxon>
        <taxon>Cellvibrionales</taxon>
        <taxon>Cellvibrionaceae</taxon>
        <taxon>Cellvibrio</taxon>
    </lineage>
</organism>
<evidence type="ECO:0000256" key="1">
    <source>
        <dbReference type="ARBA" id="ARBA00005578"/>
    </source>
</evidence>
<protein>
    <submittedName>
        <fullName evidence="4">BolA family transcriptional regulator</fullName>
    </submittedName>
</protein>
<gene>
    <name evidence="4" type="ORF">C4F51_06055</name>
</gene>
<reference evidence="4" key="1">
    <citation type="submission" date="2018-07" db="EMBL/GenBank/DDBJ databases">
        <title>Genome assembly of strain Ka43.</title>
        <authorList>
            <person name="Kukolya J."/>
            <person name="Nagy I."/>
            <person name="Horvath B."/>
            <person name="Toth A."/>
        </authorList>
    </citation>
    <scope>NUCLEOTIDE SEQUENCE</scope>
    <source>
        <strain evidence="4">KB43</strain>
    </source>
</reference>
<dbReference type="Pfam" id="PF01722">
    <property type="entry name" value="BolA"/>
    <property type="match status" value="1"/>
</dbReference>
<dbReference type="Proteomes" id="UP000652567">
    <property type="component" value="Unassembled WGS sequence"/>
</dbReference>
<dbReference type="Gene3D" id="3.30.300.90">
    <property type="entry name" value="BolA-like"/>
    <property type="match status" value="1"/>
</dbReference>
<dbReference type="PANTHER" id="PTHR46229:SF2">
    <property type="entry name" value="BOLA-LIKE PROTEIN 1"/>
    <property type="match status" value="1"/>
</dbReference>
<evidence type="ECO:0000256" key="2">
    <source>
        <dbReference type="RuleBase" id="RU003860"/>
    </source>
</evidence>
<dbReference type="InterPro" id="IPR002634">
    <property type="entry name" value="BolA"/>
</dbReference>
<evidence type="ECO:0000313" key="5">
    <source>
        <dbReference type="Proteomes" id="UP000652567"/>
    </source>
</evidence>
<keyword evidence="5" id="KW-1185">Reference proteome</keyword>
<dbReference type="RefSeq" id="WP_193908070.1">
    <property type="nucleotide sequence ID" value="NZ_PRDL01000001.1"/>
</dbReference>
<dbReference type="GO" id="GO:0005829">
    <property type="term" value="C:cytosol"/>
    <property type="evidence" value="ECO:0007669"/>
    <property type="project" value="TreeGrafter"/>
</dbReference>
<feature type="region of interest" description="Disordered" evidence="3">
    <location>
        <begin position="84"/>
        <end position="110"/>
    </location>
</feature>
<sequence length="110" mass="12243">MKPVETEIITLLTRDLQPTHLEVINESHMHSVPPGSESHFKVVLVSELFEGKRQVARHQAIYAALRPVFENGLHALALHTHSPAEWQQSGVVPDSPSCMGGSKHDQARHQ</sequence>
<dbReference type="PANTHER" id="PTHR46229">
    <property type="entry name" value="BOLA TRANSCRIPTION REGULATOR"/>
    <property type="match status" value="1"/>
</dbReference>
<dbReference type="InterPro" id="IPR036065">
    <property type="entry name" value="BolA-like_sf"/>
</dbReference>
<dbReference type="AlphaFoldDB" id="A0A928V1V9"/>
<dbReference type="InterPro" id="IPR050961">
    <property type="entry name" value="BolA/IbaG_stress_morph_reg"/>
</dbReference>
<evidence type="ECO:0000256" key="3">
    <source>
        <dbReference type="SAM" id="MobiDB-lite"/>
    </source>
</evidence>
<comment type="similarity">
    <text evidence="1 2">Belongs to the BolA/IbaG family.</text>
</comment>
<name>A0A928V1V9_9GAMM</name>